<dbReference type="CDD" id="cd01104">
    <property type="entry name" value="HTH_MlrA-CarA"/>
    <property type="match status" value="1"/>
</dbReference>
<dbReference type="EMBL" id="AEIG01000035">
    <property type="protein sequence ID" value="EGG29702.1"/>
    <property type="molecule type" value="Genomic_DNA"/>
</dbReference>
<dbReference type="OrthoDB" id="9800334at2"/>
<dbReference type="PANTHER" id="PTHR30204">
    <property type="entry name" value="REDOX-CYCLING DRUG-SENSING TRANSCRIPTIONAL ACTIVATOR SOXR"/>
    <property type="match status" value="1"/>
</dbReference>
<dbReference type="Gene3D" id="1.10.1660.10">
    <property type="match status" value="1"/>
</dbReference>
<dbReference type="InterPro" id="IPR009061">
    <property type="entry name" value="DNA-bd_dom_put_sf"/>
</dbReference>
<evidence type="ECO:0000256" key="3">
    <source>
        <dbReference type="ARBA" id="ARBA00023125"/>
    </source>
</evidence>
<accession>F3L1U0</accession>
<keyword evidence="6" id="KW-1185">Reference proteome</keyword>
<keyword evidence="3" id="KW-0238">DNA-binding</keyword>
<dbReference type="Pfam" id="PF13411">
    <property type="entry name" value="MerR_1"/>
    <property type="match status" value="1"/>
</dbReference>
<evidence type="ECO:0000313" key="5">
    <source>
        <dbReference type="EMBL" id="EGG29702.1"/>
    </source>
</evidence>
<dbReference type="PANTHER" id="PTHR30204:SF69">
    <property type="entry name" value="MERR-FAMILY TRANSCRIPTIONAL REGULATOR"/>
    <property type="match status" value="1"/>
</dbReference>
<dbReference type="AlphaFoldDB" id="F3L1U0"/>
<name>F3L1U0_9GAMM</name>
<reference evidence="5 6" key="1">
    <citation type="journal article" date="2011" name="J. Bacteriol.">
        <title>Genome sequence of strain IMCC3088, a proteorhodopsin-containing marine bacterium belonging to the OM60/NOR5 clade.</title>
        <authorList>
            <person name="Jang Y."/>
            <person name="Oh H.M."/>
            <person name="Kang I."/>
            <person name="Lee K."/>
            <person name="Yang S.J."/>
            <person name="Cho J.C."/>
        </authorList>
    </citation>
    <scope>NUCLEOTIDE SEQUENCE [LARGE SCALE GENOMIC DNA]</scope>
    <source>
        <strain evidence="5 6">IMCC3088</strain>
    </source>
</reference>
<dbReference type="InterPro" id="IPR047057">
    <property type="entry name" value="MerR_fam"/>
</dbReference>
<dbReference type="Proteomes" id="UP000005615">
    <property type="component" value="Unassembled WGS sequence"/>
</dbReference>
<dbReference type="GO" id="GO:0003677">
    <property type="term" value="F:DNA binding"/>
    <property type="evidence" value="ECO:0007669"/>
    <property type="project" value="UniProtKB-KW"/>
</dbReference>
<organism evidence="5 6">
    <name type="scientific">Aequoribacter fuscus</name>
    <dbReference type="NCBI Taxonomy" id="2518989"/>
    <lineage>
        <taxon>Bacteria</taxon>
        <taxon>Pseudomonadati</taxon>
        <taxon>Pseudomonadota</taxon>
        <taxon>Gammaproteobacteria</taxon>
        <taxon>Cellvibrionales</taxon>
        <taxon>Halieaceae</taxon>
        <taxon>Aequoribacter</taxon>
    </lineage>
</organism>
<dbReference type="GO" id="GO:0003700">
    <property type="term" value="F:DNA-binding transcription factor activity"/>
    <property type="evidence" value="ECO:0007669"/>
    <property type="project" value="InterPro"/>
</dbReference>
<protein>
    <submittedName>
        <fullName evidence="5">Transcriptional Regulator, MerR family protein</fullName>
    </submittedName>
</protein>
<evidence type="ECO:0000256" key="4">
    <source>
        <dbReference type="ARBA" id="ARBA00023163"/>
    </source>
</evidence>
<dbReference type="STRING" id="2518989.IMCC3088_1430"/>
<evidence type="ECO:0000256" key="1">
    <source>
        <dbReference type="ARBA" id="ARBA00022491"/>
    </source>
</evidence>
<sequence>MGAFELEARPLYGIGTVARLTRIKPGTLRIWDRRYGLGASYKSQSGRRMYTQTDLEHLQIVASLVDRGYRIGEIANMERKTLAALLDQAGAGQGVTTKIRIKTLCLGSAFCDWLDKHPNMVSGLDVRLMREELESAVASGDLGALPARILIVSVGQLSRTQVDLIEQARRQIGAPLTLVAYEFANPHWIEQLAERGVACLKVPLDQERFGVHMAGLRQAVELDQGNSDAGELALLKPRLFDTARLTELKQIDSLLACGCTHHLAELIESLSNFERYSSECAVEGWSDAATHACVHAYINQARFLVERALASVLEEKSDRE</sequence>
<keyword evidence="4" id="KW-0804">Transcription</keyword>
<dbReference type="SMART" id="SM00422">
    <property type="entry name" value="HTH_MERR"/>
    <property type="match status" value="1"/>
</dbReference>
<keyword evidence="1" id="KW-0678">Repressor</keyword>
<evidence type="ECO:0000313" key="6">
    <source>
        <dbReference type="Proteomes" id="UP000005615"/>
    </source>
</evidence>
<dbReference type="SUPFAM" id="SSF46955">
    <property type="entry name" value="Putative DNA-binding domain"/>
    <property type="match status" value="1"/>
</dbReference>
<dbReference type="RefSeq" id="WP_009575727.1">
    <property type="nucleotide sequence ID" value="NZ_AEIG01000035.1"/>
</dbReference>
<keyword evidence="2" id="KW-0805">Transcription regulation</keyword>
<dbReference type="PROSITE" id="PS50937">
    <property type="entry name" value="HTH_MERR_2"/>
    <property type="match status" value="1"/>
</dbReference>
<gene>
    <name evidence="5" type="ORF">IMCC3088_1430</name>
</gene>
<comment type="caution">
    <text evidence="5">The sequence shown here is derived from an EMBL/GenBank/DDBJ whole genome shotgun (WGS) entry which is preliminary data.</text>
</comment>
<dbReference type="eggNOG" id="COG0789">
    <property type="taxonomic scope" value="Bacteria"/>
</dbReference>
<dbReference type="InterPro" id="IPR000551">
    <property type="entry name" value="MerR-type_HTH_dom"/>
</dbReference>
<evidence type="ECO:0000256" key="2">
    <source>
        <dbReference type="ARBA" id="ARBA00023015"/>
    </source>
</evidence>
<proteinExistence type="predicted"/>